<feature type="binding site" evidence="2">
    <location>
        <position position="143"/>
    </location>
    <ligand>
        <name>2-oxoglutarate</name>
        <dbReference type="ChEBI" id="CHEBI:16810"/>
    </ligand>
</feature>
<dbReference type="GO" id="GO:0008198">
    <property type="term" value="F:ferrous iron binding"/>
    <property type="evidence" value="ECO:0007669"/>
    <property type="project" value="TreeGrafter"/>
</dbReference>
<feature type="binding site" evidence="2">
    <location>
        <begin position="86"/>
        <end position="88"/>
    </location>
    <ligand>
        <name>substrate</name>
    </ligand>
</feature>
<dbReference type="GO" id="GO:0051747">
    <property type="term" value="F:cytosine C-5 DNA demethylase activity"/>
    <property type="evidence" value="ECO:0007669"/>
    <property type="project" value="TreeGrafter"/>
</dbReference>
<dbReference type="AlphaFoldDB" id="A0A915L1S3"/>
<dbReference type="GO" id="GO:0006307">
    <property type="term" value="P:DNA alkylation repair"/>
    <property type="evidence" value="ECO:0007669"/>
    <property type="project" value="TreeGrafter"/>
</dbReference>
<feature type="binding site" evidence="2">
    <location>
        <begin position="106"/>
        <end position="108"/>
    </location>
    <ligand>
        <name>substrate</name>
    </ligand>
</feature>
<evidence type="ECO:0000256" key="2">
    <source>
        <dbReference type="PIRSR" id="PIRSR632852-1"/>
    </source>
</evidence>
<evidence type="ECO:0000313" key="4">
    <source>
        <dbReference type="WBParaSite" id="nRc.2.0.1.t45104-RA"/>
    </source>
</evidence>
<evidence type="ECO:0000313" key="3">
    <source>
        <dbReference type="Proteomes" id="UP000887565"/>
    </source>
</evidence>
<dbReference type="SUPFAM" id="SSF51197">
    <property type="entry name" value="Clavaminate synthase-like"/>
    <property type="match status" value="1"/>
</dbReference>
<sequence>MDKYLMKSTLSKSKTPLIDDLLESFIKFGEQNSSPSNFKNFVDEKRGLNVDLDSKFLNSNLSRKLLQFCEQNFVYNSGRDAQIKIFNRLIDIPRKQTAFGDEGLTYKFSGTIVPAKMWTQEIRELKNLVSKAAGCQFNFVLVNSSSFV</sequence>
<organism evidence="3 4">
    <name type="scientific">Romanomermis culicivorax</name>
    <name type="common">Nematode worm</name>
    <dbReference type="NCBI Taxonomy" id="13658"/>
    <lineage>
        <taxon>Eukaryota</taxon>
        <taxon>Metazoa</taxon>
        <taxon>Ecdysozoa</taxon>
        <taxon>Nematoda</taxon>
        <taxon>Enoplea</taxon>
        <taxon>Dorylaimia</taxon>
        <taxon>Mermithida</taxon>
        <taxon>Mermithoidea</taxon>
        <taxon>Mermithidae</taxon>
        <taxon>Romanomermis</taxon>
    </lineage>
</organism>
<proteinExistence type="predicted"/>
<protein>
    <submittedName>
        <fullName evidence="4">Uncharacterized protein</fullName>
    </submittedName>
</protein>
<keyword evidence="3" id="KW-1185">Reference proteome</keyword>
<dbReference type="WBParaSite" id="nRc.2.0.1.t45104-RA">
    <property type="protein sequence ID" value="nRc.2.0.1.t45104-RA"/>
    <property type="gene ID" value="nRc.2.0.1.g45104"/>
</dbReference>
<dbReference type="InterPro" id="IPR032852">
    <property type="entry name" value="ALKBH2"/>
</dbReference>
<dbReference type="PANTHER" id="PTHR31573:SF1">
    <property type="entry name" value="DNA OXIDATIVE DEMETHYLASE ALKBH2"/>
    <property type="match status" value="1"/>
</dbReference>
<dbReference type="InterPro" id="IPR037151">
    <property type="entry name" value="AlkB-like_sf"/>
</dbReference>
<evidence type="ECO:0000256" key="1">
    <source>
        <dbReference type="ARBA" id="ARBA00001954"/>
    </source>
</evidence>
<dbReference type="Gene3D" id="2.60.120.590">
    <property type="entry name" value="Alpha-ketoglutarate-dependent dioxygenase AlkB-like"/>
    <property type="match status" value="1"/>
</dbReference>
<name>A0A915L1S3_ROMCU</name>
<dbReference type="PANTHER" id="PTHR31573">
    <property type="entry name" value="ALPHA-KETOGLUTARATE-DEPENDENT DIOXYGENASE ALKB HOMOLOG 2"/>
    <property type="match status" value="1"/>
</dbReference>
<accession>A0A915L1S3</accession>
<dbReference type="Proteomes" id="UP000887565">
    <property type="component" value="Unplaced"/>
</dbReference>
<dbReference type="GO" id="GO:0035516">
    <property type="term" value="F:broad specificity oxidative DNA demethylase activity"/>
    <property type="evidence" value="ECO:0007669"/>
    <property type="project" value="TreeGrafter"/>
</dbReference>
<reference evidence="4" key="1">
    <citation type="submission" date="2022-11" db="UniProtKB">
        <authorList>
            <consortium name="WormBaseParasite"/>
        </authorList>
    </citation>
    <scope>IDENTIFICATION</scope>
</reference>
<comment type="cofactor">
    <cofactor evidence="1">
        <name>Fe(2+)</name>
        <dbReference type="ChEBI" id="CHEBI:29033"/>
    </cofactor>
</comment>